<reference evidence="1 2" key="1">
    <citation type="submission" date="2015-12" db="EMBL/GenBank/DDBJ databases">
        <title>Draft genome sequence of the thermoanaerobe Thermotalea metallivorans, an isolate from the runoff channel of the Great Artesian Basin, Australia.</title>
        <authorList>
            <person name="Patel B.K."/>
        </authorList>
    </citation>
    <scope>NUCLEOTIDE SEQUENCE [LARGE SCALE GENOMIC DNA]</scope>
    <source>
        <strain evidence="1 2">B2-1</strain>
    </source>
</reference>
<dbReference type="STRING" id="520762.AN619_18640"/>
<keyword evidence="2" id="KW-1185">Reference proteome</keyword>
<protein>
    <submittedName>
        <fullName evidence="1">Uncharacterized protein</fullName>
    </submittedName>
</protein>
<organism evidence="1 2">
    <name type="scientific">Thermotalea metallivorans</name>
    <dbReference type="NCBI Taxonomy" id="520762"/>
    <lineage>
        <taxon>Bacteria</taxon>
        <taxon>Bacillati</taxon>
        <taxon>Bacillota</taxon>
        <taxon>Clostridia</taxon>
        <taxon>Peptostreptococcales</taxon>
        <taxon>Thermotaleaceae</taxon>
        <taxon>Thermotalea</taxon>
    </lineage>
</organism>
<evidence type="ECO:0000313" key="2">
    <source>
        <dbReference type="Proteomes" id="UP000070456"/>
    </source>
</evidence>
<proteinExistence type="predicted"/>
<comment type="caution">
    <text evidence="1">The sequence shown here is derived from an EMBL/GenBank/DDBJ whole genome shotgun (WGS) entry which is preliminary data.</text>
</comment>
<gene>
    <name evidence="1" type="ORF">AN619_18640</name>
</gene>
<evidence type="ECO:0000313" key="1">
    <source>
        <dbReference type="EMBL" id="KXG75229.1"/>
    </source>
</evidence>
<sequence>MEIKIDDKVKKYLEKKGEHVLTVELETSQSC</sequence>
<accession>A0A140L3V4</accession>
<dbReference type="EMBL" id="LOEE01000037">
    <property type="protein sequence ID" value="KXG75229.1"/>
    <property type="molecule type" value="Genomic_DNA"/>
</dbReference>
<name>A0A140L3V4_9FIRM</name>
<dbReference type="AlphaFoldDB" id="A0A140L3V4"/>
<dbReference type="Proteomes" id="UP000070456">
    <property type="component" value="Unassembled WGS sequence"/>
</dbReference>